<dbReference type="Pfam" id="PF19995">
    <property type="entry name" value="iSTAND"/>
    <property type="match status" value="1"/>
</dbReference>
<feature type="domain" description="Inactive STAND" evidence="1">
    <location>
        <begin position="173"/>
        <end position="309"/>
    </location>
</feature>
<proteinExistence type="predicted"/>
<gene>
    <name evidence="2" type="ORF">K2F26_22655</name>
</gene>
<evidence type="ECO:0000313" key="2">
    <source>
        <dbReference type="EMBL" id="QYX31561.1"/>
    </source>
</evidence>
<evidence type="ECO:0000313" key="3">
    <source>
        <dbReference type="Proteomes" id="UP000826540"/>
    </source>
</evidence>
<keyword evidence="3" id="KW-1185">Reference proteome</keyword>
<protein>
    <recommendedName>
        <fullName evidence="1">Inactive STAND domain-containing protein</fullName>
    </recommendedName>
</protein>
<reference evidence="2 3" key="1">
    <citation type="journal article" date="2022" name="J. Am. Chem. Soc.">
        <title>Biosynthesis of Guanitoxin Enables Global Environmental Detection in Freshwater Cyanobacteria.</title>
        <authorList>
            <person name="Lima S.T."/>
            <person name="Fallon T.R."/>
            <person name="Cordoza J.L."/>
            <person name="Chekan J.R."/>
            <person name="Delbaje E."/>
            <person name="Hopiavuori A.R."/>
            <person name="Alvarenga D.O."/>
            <person name="Wood S.M."/>
            <person name="Luhavaya H."/>
            <person name="Baumgartner J.T."/>
            <person name="Dorr F.A."/>
            <person name="Etchegaray A."/>
            <person name="Pinto E."/>
            <person name="McKinnie S.M.K."/>
            <person name="Fiore M.F."/>
            <person name="Moore B.S."/>
        </authorList>
    </citation>
    <scope>NUCLEOTIDE SEQUENCE [LARGE SCALE GENOMIC DNA]</scope>
    <source>
        <strain evidence="2 3">ITEP-024</strain>
    </source>
</reference>
<sequence length="396" mass="45846">MEKKLQASKGGKVKIETKIGRGTDFSTTEDSKAISEANKIAFKWYAQKILKKNDITEETTLTLEELNSLKKEIYPQSSTGNSSYTQINNFINTLKRKQIKECTVQEVYAQEINVKGINYANWQKFYNGNPIPEVAFKAFCQVLHLDPNDIADKSESGVSKSDSATELEEQLKLFNHEPQIDTLANNVSEGRVFLISNDCLYGRSWMLHRLEKAIKTCFDETKINKCSVITLNEFSQNTHTPVEKTINDWKSNFHKHKIYDKLKKEHIIIVVNVDYYCYDLSSFQKICNFYKTMYEARSPDNPGHLLMFLLATDKNLQNQLQNGSYIHENIIELPKADYHSSHLMNLKLPDMQESIAKEIINKCQNNAQQLLCELYQRLNIPRDPTTLKIWSNYPWT</sequence>
<dbReference type="RefSeq" id="WP_220609587.1">
    <property type="nucleotide sequence ID" value="NZ_CP080598.1"/>
</dbReference>
<name>A0ABX8WZE8_9CYAN</name>
<organism evidence="2 3">
    <name type="scientific">Sphaerospermopsis torques-reginae ITEP-024</name>
    <dbReference type="NCBI Taxonomy" id="984208"/>
    <lineage>
        <taxon>Bacteria</taxon>
        <taxon>Bacillati</taxon>
        <taxon>Cyanobacteriota</taxon>
        <taxon>Cyanophyceae</taxon>
        <taxon>Nostocales</taxon>
        <taxon>Aphanizomenonaceae</taxon>
        <taxon>Sphaerospermopsis</taxon>
        <taxon>Sphaerospermopsis torques-reginae</taxon>
    </lineage>
</organism>
<evidence type="ECO:0000259" key="1">
    <source>
        <dbReference type="Pfam" id="PF19995"/>
    </source>
</evidence>
<dbReference type="EMBL" id="CP080598">
    <property type="protein sequence ID" value="QYX31561.1"/>
    <property type="molecule type" value="Genomic_DNA"/>
</dbReference>
<dbReference type="InterPro" id="IPR045475">
    <property type="entry name" value="iSTAND"/>
</dbReference>
<dbReference type="Proteomes" id="UP000826540">
    <property type="component" value="Chromosome"/>
</dbReference>
<accession>A0ABX8WZE8</accession>